<accession>A0A974D1P4</accession>
<dbReference type="GO" id="GO:0051225">
    <property type="term" value="P:spindle assembly"/>
    <property type="evidence" value="ECO:0007669"/>
    <property type="project" value="TreeGrafter"/>
</dbReference>
<reference evidence="3" key="1">
    <citation type="journal article" date="2016" name="Nature">
        <title>Genome evolution in the allotetraploid frog Xenopus laevis.</title>
        <authorList>
            <person name="Session A.M."/>
            <person name="Uno Y."/>
            <person name="Kwon T."/>
            <person name="Chapman J.A."/>
            <person name="Toyoda A."/>
            <person name="Takahashi S."/>
            <person name="Fukui A."/>
            <person name="Hikosaka A."/>
            <person name="Suzuki A."/>
            <person name="Kondo M."/>
            <person name="van Heeringen S.J."/>
            <person name="Quigley I."/>
            <person name="Heinz S."/>
            <person name="Ogino H."/>
            <person name="Ochi H."/>
            <person name="Hellsten U."/>
            <person name="Lyons J.B."/>
            <person name="Simakov O."/>
            <person name="Putnam N."/>
            <person name="Stites J."/>
            <person name="Kuroki Y."/>
            <person name="Tanaka T."/>
            <person name="Michiue T."/>
            <person name="Watanabe M."/>
            <person name="Bogdanovic O."/>
            <person name="Lister R."/>
            <person name="Georgiou G."/>
            <person name="Paranjpe S.S."/>
            <person name="van Kruijsbergen I."/>
            <person name="Shu S."/>
            <person name="Carlson J."/>
            <person name="Kinoshita T."/>
            <person name="Ohta Y."/>
            <person name="Mawaribuchi S."/>
            <person name="Jenkins J."/>
            <person name="Grimwood J."/>
            <person name="Schmutz J."/>
            <person name="Mitros T."/>
            <person name="Mozaffari S.V."/>
            <person name="Suzuki Y."/>
            <person name="Haramoto Y."/>
            <person name="Yamamoto T.S."/>
            <person name="Takagi C."/>
            <person name="Heald R."/>
            <person name="Miller K."/>
            <person name="Haudenschild C."/>
            <person name="Kitzman J."/>
            <person name="Nakayama T."/>
            <person name="Izutsu Y."/>
            <person name="Robert J."/>
            <person name="Fortriede J."/>
            <person name="Burns K."/>
            <person name="Lotay V."/>
            <person name="Karimi K."/>
            <person name="Yasuoka Y."/>
            <person name="Dichmann D.S."/>
            <person name="Flajnik M.F."/>
            <person name="Houston D.W."/>
            <person name="Shendure J."/>
            <person name="DuPasquier L."/>
            <person name="Vize P.D."/>
            <person name="Zorn A.M."/>
            <person name="Ito M."/>
            <person name="Marcotte E.M."/>
            <person name="Wallingford J.B."/>
            <person name="Ito Y."/>
            <person name="Asashima M."/>
            <person name="Ueno N."/>
            <person name="Matsuda Y."/>
            <person name="Veenstra G.J."/>
            <person name="Fujiyama A."/>
            <person name="Harland R.M."/>
            <person name="Taira M."/>
            <person name="Rokhsar D.S."/>
        </authorList>
    </citation>
    <scope>NUCLEOTIDE SEQUENCE [LARGE SCALE GENOMIC DNA]</scope>
    <source>
        <strain evidence="3">J</strain>
    </source>
</reference>
<dbReference type="AlphaFoldDB" id="A0A974D1P4"/>
<evidence type="ECO:0000313" key="2">
    <source>
        <dbReference type="EMBL" id="OCT83978.1"/>
    </source>
</evidence>
<dbReference type="GO" id="GO:0005634">
    <property type="term" value="C:nucleus"/>
    <property type="evidence" value="ECO:0007669"/>
    <property type="project" value="TreeGrafter"/>
</dbReference>
<name>A0A974D1P4_XENLA</name>
<dbReference type="GO" id="GO:0005819">
    <property type="term" value="C:spindle"/>
    <property type="evidence" value="ECO:0007669"/>
    <property type="project" value="TreeGrafter"/>
</dbReference>
<dbReference type="EMBL" id="CM004472">
    <property type="protein sequence ID" value="OCT83978.1"/>
    <property type="molecule type" value="Genomic_DNA"/>
</dbReference>
<protein>
    <recommendedName>
        <fullName evidence="1">SAC3/GANP/THP3 conserved domain-containing protein</fullName>
    </recommendedName>
</protein>
<evidence type="ECO:0000313" key="3">
    <source>
        <dbReference type="Proteomes" id="UP000694892"/>
    </source>
</evidence>
<dbReference type="Gene3D" id="1.25.40.990">
    <property type="match status" value="1"/>
</dbReference>
<dbReference type="Pfam" id="PF03399">
    <property type="entry name" value="SAC3_GANP"/>
    <property type="match status" value="1"/>
</dbReference>
<evidence type="ECO:0000259" key="1">
    <source>
        <dbReference type="Pfam" id="PF03399"/>
    </source>
</evidence>
<dbReference type="OMA" id="IFTHAYN"/>
<dbReference type="InterPro" id="IPR045107">
    <property type="entry name" value="SAC3/GANP/THP3"/>
</dbReference>
<dbReference type="PANTHER" id="PTHR12436:SF38">
    <property type="entry name" value="SAC3 DOMAIN-CONTAINING PROTEIN 1"/>
    <property type="match status" value="1"/>
</dbReference>
<dbReference type="Proteomes" id="UP000694892">
    <property type="component" value="Chromosome 4L"/>
</dbReference>
<proteinExistence type="predicted"/>
<dbReference type="GO" id="GO:0005813">
    <property type="term" value="C:centrosome"/>
    <property type="evidence" value="ECO:0007669"/>
    <property type="project" value="TreeGrafter"/>
</dbReference>
<gene>
    <name evidence="2" type="ORF">XELAEV_18022116mg</name>
</gene>
<dbReference type="GO" id="GO:0051298">
    <property type="term" value="P:centrosome duplication"/>
    <property type="evidence" value="ECO:0007669"/>
    <property type="project" value="TreeGrafter"/>
</dbReference>
<dbReference type="InterPro" id="IPR005062">
    <property type="entry name" value="SAC3/GANP/THP3_conserved"/>
</dbReference>
<sequence length="359" mass="40749">MDRCSPAPVGLCLDMCPRNERQERERQGLLHHLETMDGQRARRGRRGQGSMCADPARTVKEYSRPAAGKELSSPCDLRPPAVLLKTVRYLLMKVWDSVNEMDLGKLSEAYSFVFDRLRAVRQDMTVQRVSGLSGAVVLEASLGFLLCAPYLVRHLPVESYDEVLHATQVRESFAELMECYKEDVRNPREAEFQALLLLYDLGNLDTMNRALKLKPDIEVSPQVCLAMAVNRAFLECNWVRLFRLLHKLDCLQSCAFYHHLSMCRDRNLRTLAHAYSSRNCRFPLDLLTKLMAVDSLETVAEMCVRRGLSLASGGHPAVVFFKSSFKDAVPESRGREILLVEKKKGEFTWAEVMMGENAS</sequence>
<feature type="domain" description="SAC3/GANP/THP3 conserved" evidence="1">
    <location>
        <begin position="15"/>
        <end position="310"/>
    </location>
</feature>
<organism evidence="2 3">
    <name type="scientific">Xenopus laevis</name>
    <name type="common">African clawed frog</name>
    <dbReference type="NCBI Taxonomy" id="8355"/>
    <lineage>
        <taxon>Eukaryota</taxon>
        <taxon>Metazoa</taxon>
        <taxon>Chordata</taxon>
        <taxon>Craniata</taxon>
        <taxon>Vertebrata</taxon>
        <taxon>Euteleostomi</taxon>
        <taxon>Amphibia</taxon>
        <taxon>Batrachia</taxon>
        <taxon>Anura</taxon>
        <taxon>Pipoidea</taxon>
        <taxon>Pipidae</taxon>
        <taxon>Xenopodinae</taxon>
        <taxon>Xenopus</taxon>
        <taxon>Xenopus</taxon>
    </lineage>
</organism>
<dbReference type="PANTHER" id="PTHR12436">
    <property type="entry name" value="80 KDA MCM3-ASSOCIATED PROTEIN"/>
    <property type="match status" value="1"/>
</dbReference>